<evidence type="ECO:0000256" key="3">
    <source>
        <dbReference type="ARBA" id="ARBA00023125"/>
    </source>
</evidence>
<dbReference type="InterPro" id="IPR000847">
    <property type="entry name" value="LysR_HTH_N"/>
</dbReference>
<dbReference type="GO" id="GO:0003700">
    <property type="term" value="F:DNA-binding transcription factor activity"/>
    <property type="evidence" value="ECO:0007669"/>
    <property type="project" value="InterPro"/>
</dbReference>
<dbReference type="PANTHER" id="PTHR30346">
    <property type="entry name" value="TRANSCRIPTIONAL DUAL REGULATOR HCAR-RELATED"/>
    <property type="match status" value="1"/>
</dbReference>
<keyword evidence="2" id="KW-0805">Transcription regulation</keyword>
<evidence type="ECO:0000256" key="4">
    <source>
        <dbReference type="ARBA" id="ARBA00023163"/>
    </source>
</evidence>
<keyword evidence="3 6" id="KW-0238">DNA-binding</keyword>
<dbReference type="Pfam" id="PF03466">
    <property type="entry name" value="LysR_substrate"/>
    <property type="match status" value="1"/>
</dbReference>
<dbReference type="GO" id="GO:0003677">
    <property type="term" value="F:DNA binding"/>
    <property type="evidence" value="ECO:0007669"/>
    <property type="project" value="UniProtKB-KW"/>
</dbReference>
<dbReference type="SUPFAM" id="SSF46785">
    <property type="entry name" value="Winged helix' DNA-binding domain"/>
    <property type="match status" value="1"/>
</dbReference>
<dbReference type="GO" id="GO:0032993">
    <property type="term" value="C:protein-DNA complex"/>
    <property type="evidence" value="ECO:0007669"/>
    <property type="project" value="TreeGrafter"/>
</dbReference>
<accession>A0A4Q7L1L0</accession>
<keyword evidence="4" id="KW-0804">Transcription</keyword>
<evidence type="ECO:0000256" key="2">
    <source>
        <dbReference type="ARBA" id="ARBA00023015"/>
    </source>
</evidence>
<dbReference type="PRINTS" id="PR00039">
    <property type="entry name" value="HTHLYSR"/>
</dbReference>
<comment type="caution">
    <text evidence="6">The sequence shown here is derived from an EMBL/GenBank/DDBJ whole genome shotgun (WGS) entry which is preliminary data.</text>
</comment>
<dbReference type="InterPro" id="IPR036390">
    <property type="entry name" value="WH_DNA-bd_sf"/>
</dbReference>
<dbReference type="CDD" id="cd08414">
    <property type="entry name" value="PBP2_LTTR_aromatics_like"/>
    <property type="match status" value="1"/>
</dbReference>
<dbReference type="Gene3D" id="1.10.10.10">
    <property type="entry name" value="Winged helix-like DNA-binding domain superfamily/Winged helix DNA-binding domain"/>
    <property type="match status" value="1"/>
</dbReference>
<reference evidence="6 7" key="1">
    <citation type="submission" date="2019-02" db="EMBL/GenBank/DDBJ databases">
        <title>Genomic Encyclopedia of Type Strains, Phase IV (KMG-IV): sequencing the most valuable type-strain genomes for metagenomic binning, comparative biology and taxonomic classification.</title>
        <authorList>
            <person name="Goeker M."/>
        </authorList>
    </citation>
    <scope>NUCLEOTIDE SEQUENCE [LARGE SCALE GENOMIC DNA]</scope>
    <source>
        <strain evidence="6 7">DSM 101727</strain>
    </source>
</reference>
<dbReference type="InterPro" id="IPR005119">
    <property type="entry name" value="LysR_subst-bd"/>
</dbReference>
<dbReference type="AlphaFoldDB" id="A0A4Q7L1L0"/>
<evidence type="ECO:0000256" key="1">
    <source>
        <dbReference type="ARBA" id="ARBA00009437"/>
    </source>
</evidence>
<gene>
    <name evidence="6" type="ORF">EV193_10221</name>
</gene>
<protein>
    <submittedName>
        <fullName evidence="6">DNA-binding transcriptional LysR family regulator</fullName>
    </submittedName>
</protein>
<feature type="domain" description="HTH lysR-type" evidence="5">
    <location>
        <begin position="20"/>
        <end position="77"/>
    </location>
</feature>
<dbReference type="Gene3D" id="3.40.190.10">
    <property type="entry name" value="Periplasmic binding protein-like II"/>
    <property type="match status" value="2"/>
</dbReference>
<proteinExistence type="inferred from homology"/>
<evidence type="ECO:0000313" key="6">
    <source>
        <dbReference type="EMBL" id="RZS43045.1"/>
    </source>
</evidence>
<keyword evidence="7" id="KW-1185">Reference proteome</keyword>
<evidence type="ECO:0000313" key="7">
    <source>
        <dbReference type="Proteomes" id="UP000294257"/>
    </source>
</evidence>
<dbReference type="Pfam" id="PF00126">
    <property type="entry name" value="HTH_1"/>
    <property type="match status" value="1"/>
</dbReference>
<evidence type="ECO:0000259" key="5">
    <source>
        <dbReference type="PROSITE" id="PS50931"/>
    </source>
</evidence>
<comment type="similarity">
    <text evidence="1">Belongs to the LysR transcriptional regulatory family.</text>
</comment>
<name>A0A4Q7L1L0_9PSEU</name>
<dbReference type="SUPFAM" id="SSF53850">
    <property type="entry name" value="Periplasmic binding protein-like II"/>
    <property type="match status" value="1"/>
</dbReference>
<dbReference type="EMBL" id="SGWQ01000002">
    <property type="protein sequence ID" value="RZS43045.1"/>
    <property type="molecule type" value="Genomic_DNA"/>
</dbReference>
<dbReference type="FunFam" id="1.10.10.10:FF:000001">
    <property type="entry name" value="LysR family transcriptional regulator"/>
    <property type="match status" value="1"/>
</dbReference>
<sequence>MTGRMRTVLAEVAVDRWAAPTTHQLRIFLVLADELHFGRAAALMFMTQPALSRQFDALERRLGVQLIARTNRSAELTPAGQAILPEARAVVDAMRGLRRVTRGHLRAVAGHLVIGTAEASMPYTQAILDELRRGHPDLTFEVRPLDLVEQYESLLADEVDAVFCRPPVPEGIATIQLATEPRVVCLSADDPLAELPEIRLARLRDHPVVSYPSECPQVWRDFWTVAVRPDDTAVGSGPVVRDVETLLTTVALGEAIAFLPAVARRFLPRPGIAFLDVIDLSPCLSALAWHAANGDRPTITALRRAAETARNR</sequence>
<dbReference type="InterPro" id="IPR036388">
    <property type="entry name" value="WH-like_DNA-bd_sf"/>
</dbReference>
<dbReference type="PROSITE" id="PS50931">
    <property type="entry name" value="HTH_LYSR"/>
    <property type="match status" value="1"/>
</dbReference>
<dbReference type="Proteomes" id="UP000294257">
    <property type="component" value="Unassembled WGS sequence"/>
</dbReference>
<organism evidence="6 7">
    <name type="scientific">Herbihabitans rhizosphaerae</name>
    <dbReference type="NCBI Taxonomy" id="1872711"/>
    <lineage>
        <taxon>Bacteria</taxon>
        <taxon>Bacillati</taxon>
        <taxon>Actinomycetota</taxon>
        <taxon>Actinomycetes</taxon>
        <taxon>Pseudonocardiales</taxon>
        <taxon>Pseudonocardiaceae</taxon>
        <taxon>Herbihabitans</taxon>
    </lineage>
</organism>
<dbReference type="PANTHER" id="PTHR30346:SF0">
    <property type="entry name" value="HCA OPERON TRANSCRIPTIONAL ACTIVATOR HCAR"/>
    <property type="match status" value="1"/>
</dbReference>